<evidence type="ECO:0000256" key="3">
    <source>
        <dbReference type="ARBA" id="ARBA00022946"/>
    </source>
</evidence>
<keyword evidence="4" id="KW-0496">Mitochondrion</keyword>
<gene>
    <name evidence="7" type="ordered locus">PP7435_Chr3-0835</name>
</gene>
<accession>A0A1G4KQG9</accession>
<evidence type="ECO:0000256" key="2">
    <source>
        <dbReference type="ARBA" id="ARBA00022792"/>
    </source>
</evidence>
<dbReference type="GO" id="GO:0005743">
    <property type="term" value="C:mitochondrial inner membrane"/>
    <property type="evidence" value="ECO:0007669"/>
    <property type="project" value="UniProtKB-SubCell"/>
</dbReference>
<keyword evidence="5" id="KW-0472">Membrane</keyword>
<evidence type="ECO:0000256" key="5">
    <source>
        <dbReference type="ARBA" id="ARBA00023136"/>
    </source>
</evidence>
<dbReference type="Gene3D" id="1.10.600.10">
    <property type="entry name" value="Farnesyl Diphosphate Synthase"/>
    <property type="match status" value="1"/>
</dbReference>
<name>A0A1G4KQG9_KOMPC</name>
<dbReference type="AlphaFoldDB" id="A0A1G4KQG9"/>
<sequence length="388" mass="44404">MLGRRRFHAAARRLNVHAVHQQFTSPPDLQYRQSVMKARTDCTEMLNKFDKSSYLLAHYIPEPARDTWMAIRCFLLEVNKISDSNTRANSQFRANVGVGLLDVKFKFWEELLQKVFLGGYQKPLGEPVATLLRDGINKELNLDIGMFQQILTSRLHYLKNTSKLGFKNMDEVCSYGEGIYSQSNYLTQRLLLSPNISPSAVELLEQAPFLETNLTEVAAHLGQATGVATMLIGLKYYATTQNHIPLPLDLMAKHDLSQEQLLRLFHGYLEGSDLARASDQLSNVVFDVATTANDHILTARQKFDQLKQDICQVLDVDQAHNEFLQSRAQNWTKKVPDVLYVPFMSSIPTQLYLSKLEKYNFDINNGNLQSKDWKLAWKSYSNYSRRSI</sequence>
<dbReference type="GO" id="GO:0032981">
    <property type="term" value="P:mitochondrial respiratory chain complex I assembly"/>
    <property type="evidence" value="ECO:0007669"/>
    <property type="project" value="TreeGrafter"/>
</dbReference>
<proteinExistence type="inferred from homology"/>
<dbReference type="PANTHER" id="PTHR21181">
    <property type="match status" value="1"/>
</dbReference>
<protein>
    <submittedName>
        <fullName evidence="7">Uncharacterized protein</fullName>
    </submittedName>
</protein>
<evidence type="ECO:0000313" key="7">
    <source>
        <dbReference type="EMBL" id="SCV12258.1"/>
    </source>
</evidence>
<dbReference type="Proteomes" id="UP000006853">
    <property type="component" value="Chromosome 3"/>
</dbReference>
<evidence type="ECO:0000256" key="4">
    <source>
        <dbReference type="ARBA" id="ARBA00023128"/>
    </source>
</evidence>
<evidence type="ECO:0000313" key="8">
    <source>
        <dbReference type="Proteomes" id="UP000006853"/>
    </source>
</evidence>
<reference evidence="7 8" key="1">
    <citation type="journal article" date="2011" name="J. Biotechnol.">
        <title>High-quality genome sequence of Pichia pastoris CBS7435.</title>
        <authorList>
            <person name="Kuberl A."/>
            <person name="Schneider J."/>
            <person name="Thallinger G.G."/>
            <person name="Anderl I."/>
            <person name="Wibberg D."/>
            <person name="Hajek T."/>
            <person name="Jaenicke S."/>
            <person name="Brinkrolf K."/>
            <person name="Goesmann A."/>
            <person name="Szczepanowski R."/>
            <person name="Puhler A."/>
            <person name="Schwab H."/>
            <person name="Glieder A."/>
            <person name="Pichler H."/>
        </authorList>
    </citation>
    <scope>NUCLEOTIDE SEQUENCE [LARGE SCALE GENOMIC DNA]</scope>
    <source>
        <strain evidence="8">ATCC 76273 / CBS 7435 / CECT 11047 / NRRL Y-11430 / Wegner 21-1</strain>
    </source>
</reference>
<reference evidence="7 8" key="2">
    <citation type="journal article" date="2016" name="FEMS Yeast Res.">
        <title>Curation of the genome annotation of Pichia pastoris (Komagataella phaffii) CBS7435 from gene level to protein function.</title>
        <authorList>
            <person name="Valli M."/>
            <person name="Tatto N.E."/>
            <person name="Peymann A."/>
            <person name="Gruber C."/>
            <person name="Landes N."/>
            <person name="Ekker H."/>
            <person name="Thallinger G.G."/>
            <person name="Mattanovich D."/>
            <person name="Gasser B."/>
            <person name="Graf A.B."/>
        </authorList>
    </citation>
    <scope>GENOME REANNOTATION</scope>
    <source>
        <strain evidence="7 8">ATCC 76273 / CBS 7435 / CECT 11047 / NRRL Y-11430 / Wegner 21-1</strain>
    </source>
</reference>
<dbReference type="EMBL" id="FR839630">
    <property type="protein sequence ID" value="SCV12258.1"/>
    <property type="molecule type" value="Genomic_DNA"/>
</dbReference>
<keyword evidence="2" id="KW-0999">Mitochondrion inner membrane</keyword>
<comment type="subcellular location">
    <subcellularLocation>
        <location evidence="1">Mitochondrion inner membrane</location>
    </subcellularLocation>
</comment>
<keyword evidence="8" id="KW-1185">Reference proteome</keyword>
<evidence type="ECO:0000256" key="1">
    <source>
        <dbReference type="ARBA" id="ARBA00004273"/>
    </source>
</evidence>
<dbReference type="InterPro" id="IPR002060">
    <property type="entry name" value="Squ/phyt_synthse"/>
</dbReference>
<dbReference type="Pfam" id="PF00494">
    <property type="entry name" value="SQS_PSY"/>
    <property type="match status" value="1"/>
</dbReference>
<dbReference type="InterPro" id="IPR008949">
    <property type="entry name" value="Isoprenoid_synthase_dom_sf"/>
</dbReference>
<organism evidence="7 8">
    <name type="scientific">Komagataella phaffii (strain ATCC 76273 / CBS 7435 / CECT 11047 / NRRL Y-11430 / Wegner 21-1)</name>
    <name type="common">Yeast</name>
    <name type="synonym">Pichia pastoris</name>
    <dbReference type="NCBI Taxonomy" id="981350"/>
    <lineage>
        <taxon>Eukaryota</taxon>
        <taxon>Fungi</taxon>
        <taxon>Dikarya</taxon>
        <taxon>Ascomycota</taxon>
        <taxon>Saccharomycotina</taxon>
        <taxon>Pichiomycetes</taxon>
        <taxon>Pichiales</taxon>
        <taxon>Pichiaceae</taxon>
        <taxon>Komagataella</taxon>
    </lineage>
</organism>
<evidence type="ECO:0000256" key="6">
    <source>
        <dbReference type="ARBA" id="ARBA00038273"/>
    </source>
</evidence>
<dbReference type="PANTHER" id="PTHR21181:SF13">
    <property type="entry name" value="NADH DEHYDROGENASE (UBIQUINONE) COMPLEX I, ASSEMBLY FACTOR 6"/>
    <property type="match status" value="1"/>
</dbReference>
<dbReference type="SUPFAM" id="SSF48576">
    <property type="entry name" value="Terpenoid synthases"/>
    <property type="match status" value="1"/>
</dbReference>
<keyword evidence="3" id="KW-0809">Transit peptide</keyword>
<comment type="similarity">
    <text evidence="6">Belongs to the NDUFAF6 family.</text>
</comment>